<dbReference type="Pfam" id="PF05593">
    <property type="entry name" value="RHS_repeat"/>
    <property type="match status" value="1"/>
</dbReference>
<dbReference type="OrthoDB" id="9792152at2"/>
<dbReference type="EMBL" id="CP000473">
    <property type="protein sequence ID" value="ABJ87206.1"/>
    <property type="molecule type" value="Genomic_DNA"/>
</dbReference>
<dbReference type="Gene3D" id="2.60.40.10">
    <property type="entry name" value="Immunoglobulins"/>
    <property type="match status" value="1"/>
</dbReference>
<dbReference type="AlphaFoldDB" id="Q01T14"/>
<sequence precursor="true">MRGLLPVGFLLGCLAGGLRAQQPIPMDCGQPAVPVVFSGGSSVRANVTFIGDQGEAVYLRFLFKNAAQGFTPDIVLVDQFNRTITSRTAATPTTAGDTPIDLAGQGFEYDLPSAGKYTIQITNRTPDLGGTVLVTMARLNRPCGDGKAVTCGRATSAEILTPLSPTDNDHWGQMDTYQFKANAGDVISYRLLRVAVSGGLDTGTGFFLAVYGPDGHIVNLNPGTVDPTTKVAGPARVPFAQIYTHSEVTTAVSGTYTVLVMEPNGNRGGVYYVTGVKLNGGCGGQALTCTSTLDGQLTTPLVVASYTVNVNSGDVYSFRIARSDTAGNFAPSIAIYDAQGTLLDSLGPASAVSHAAATKNVTFRVLGTYTVFVTGPLDGSTGAYTMTATLLNKPCGAFQQLTIPALVDGSVSGLLRNNIYTFTARSGDNFLLRLLKPDPTSLFRPRIDIYDVTGTPIGTFLSTNDLGRQNYVMPADGTYSLVVTDSYDYTQSGNYTFSLLRLDQPPNAVSLNCGTTVAGSFARSLAANVYTYTATAGDSFTLRMLPGSGNPQPSIEIYDAQGNPVGQQFSGTYPSVDVIKPAAGTYTVLALDTSTAPNPSTFSLDLMRTTNACSVPAAAGVTTAGVISATNPMLAYSIPATAGDQLALRSASGTAGFAAQMELYGPDGGRLDAAVFGISRKVAATGTYTVLVSAATARTAGGYSFTWQLMNKPVGTTPAVCGSTTPGALSPANQFRYYTLAADANDTQRVLFTRTSDNFSPQIEIFDPTGARIAANSDVTQKVTAAGNYLVLVSPSTSSTETGSYTIAYQRPNNPCTAQSLTCGQTNLRQVTVPGQLDTFTFTGTGGDVTTIRLSTRTGNYSPFVEMYNAVGTRMTTNANGVLRSVLPADGAYTLLVRDRNAVNLGSYRINLQDETSACAVNDTEAPTITLIRPTGGEVLPGGTTYRIQWQSDDNVGVTGHTIALSTDGGKTFADPLATPSGTQQSYDWILPGDIAPSRAAMIRVTAADAAGNTQSATSDLLTVIGSGFTPNASATYSYDALNRLTQAALGDGRTIQYTWDAAGNLTQITISGQ</sequence>
<dbReference type="KEGG" id="sus:Acid_6280"/>
<proteinExistence type="predicted"/>
<dbReference type="eggNOG" id="COG3209">
    <property type="taxonomic scope" value="Bacteria"/>
</dbReference>
<reference evidence="1" key="1">
    <citation type="submission" date="2006-10" db="EMBL/GenBank/DDBJ databases">
        <title>Complete sequence of Solibacter usitatus Ellin6076.</title>
        <authorList>
            <consortium name="US DOE Joint Genome Institute"/>
            <person name="Copeland A."/>
            <person name="Lucas S."/>
            <person name="Lapidus A."/>
            <person name="Barry K."/>
            <person name="Detter J.C."/>
            <person name="Glavina del Rio T."/>
            <person name="Hammon N."/>
            <person name="Israni S."/>
            <person name="Dalin E."/>
            <person name="Tice H."/>
            <person name="Pitluck S."/>
            <person name="Thompson L.S."/>
            <person name="Brettin T."/>
            <person name="Bruce D."/>
            <person name="Han C."/>
            <person name="Tapia R."/>
            <person name="Gilna P."/>
            <person name="Schmutz J."/>
            <person name="Larimer F."/>
            <person name="Land M."/>
            <person name="Hauser L."/>
            <person name="Kyrpides N."/>
            <person name="Mikhailova N."/>
            <person name="Janssen P.H."/>
            <person name="Kuske C.R."/>
            <person name="Richardson P."/>
        </authorList>
    </citation>
    <scope>NUCLEOTIDE SEQUENCE</scope>
    <source>
        <strain evidence="1">Ellin6076</strain>
    </source>
</reference>
<dbReference type="InterPro" id="IPR006530">
    <property type="entry name" value="YD"/>
</dbReference>
<organism evidence="1">
    <name type="scientific">Solibacter usitatus (strain Ellin6076)</name>
    <dbReference type="NCBI Taxonomy" id="234267"/>
    <lineage>
        <taxon>Bacteria</taxon>
        <taxon>Pseudomonadati</taxon>
        <taxon>Acidobacteriota</taxon>
        <taxon>Terriglobia</taxon>
        <taxon>Bryobacterales</taxon>
        <taxon>Solibacteraceae</taxon>
        <taxon>Candidatus Solibacter</taxon>
    </lineage>
</organism>
<dbReference type="STRING" id="234267.Acid_6280"/>
<dbReference type="InterPro" id="IPR031325">
    <property type="entry name" value="RHS_repeat"/>
</dbReference>
<dbReference type="HOGENOM" id="CLU_287131_0_0_0"/>
<dbReference type="InParanoid" id="Q01T14"/>
<gene>
    <name evidence="1" type="ordered locus">Acid_6280</name>
</gene>
<evidence type="ECO:0000313" key="1">
    <source>
        <dbReference type="EMBL" id="ABJ87206.1"/>
    </source>
</evidence>
<dbReference type="InterPro" id="IPR013783">
    <property type="entry name" value="Ig-like_fold"/>
</dbReference>
<dbReference type="NCBIfam" id="TIGR01643">
    <property type="entry name" value="YD_repeat_2x"/>
    <property type="match status" value="1"/>
</dbReference>
<name>Q01T14_SOLUE</name>
<protein>
    <submittedName>
        <fullName evidence="1">YD repeat-containing protein</fullName>
    </submittedName>
</protein>
<accession>Q01T14</accession>
<dbReference type="Gene3D" id="2.60.120.380">
    <property type="match status" value="6"/>
</dbReference>